<dbReference type="GO" id="GO:0006508">
    <property type="term" value="P:proteolysis"/>
    <property type="evidence" value="ECO:0007669"/>
    <property type="project" value="InterPro"/>
</dbReference>
<protein>
    <recommendedName>
        <fullName evidence="2">Peptidase S1 domain-containing protein</fullName>
    </recommendedName>
</protein>
<dbReference type="SMART" id="SM00020">
    <property type="entry name" value="Tryp_SPc"/>
    <property type="match status" value="1"/>
</dbReference>
<dbReference type="PANTHER" id="PTHR24252:SF7">
    <property type="entry name" value="HYALIN"/>
    <property type="match status" value="1"/>
</dbReference>
<dbReference type="SUPFAM" id="SSF50494">
    <property type="entry name" value="Trypsin-like serine proteases"/>
    <property type="match status" value="1"/>
</dbReference>
<dbReference type="PANTHER" id="PTHR24252">
    <property type="entry name" value="ACROSIN-RELATED"/>
    <property type="match status" value="1"/>
</dbReference>
<dbReference type="FunFam" id="2.40.10.10:FF:000134">
    <property type="entry name" value="Uncharacterized protein, isoform B"/>
    <property type="match status" value="1"/>
</dbReference>
<feature type="domain" description="Peptidase S1" evidence="2">
    <location>
        <begin position="14"/>
        <end position="178"/>
    </location>
</feature>
<dbReference type="PROSITE" id="PS50240">
    <property type="entry name" value="TRYPSIN_DOM"/>
    <property type="match status" value="1"/>
</dbReference>
<dbReference type="CDD" id="cd00190">
    <property type="entry name" value="Tryp_SPc"/>
    <property type="match status" value="1"/>
</dbReference>
<comment type="caution">
    <text evidence="3">The sequence shown here is derived from an EMBL/GenBank/DDBJ whole genome shotgun (WGS) entry which is preliminary data.</text>
</comment>
<gene>
    <name evidence="3" type="ORF">MEUPH1_LOCUS6065</name>
</gene>
<dbReference type="InterPro" id="IPR033116">
    <property type="entry name" value="TRYPSIN_SER"/>
</dbReference>
<evidence type="ECO:0000259" key="2">
    <source>
        <dbReference type="PROSITE" id="PS50240"/>
    </source>
</evidence>
<dbReference type="PROSITE" id="PS00135">
    <property type="entry name" value="TRYPSIN_SER"/>
    <property type="match status" value="1"/>
</dbReference>
<dbReference type="PRINTS" id="PR00722">
    <property type="entry name" value="CHYMOTRYPSIN"/>
</dbReference>
<dbReference type="EMBL" id="CARXXK010000001">
    <property type="protein sequence ID" value="CAI6349515.1"/>
    <property type="molecule type" value="Genomic_DNA"/>
</dbReference>
<dbReference type="AlphaFoldDB" id="A0AAV0W0I7"/>
<evidence type="ECO:0000256" key="1">
    <source>
        <dbReference type="ARBA" id="ARBA00023157"/>
    </source>
</evidence>
<dbReference type="Pfam" id="PF00089">
    <property type="entry name" value="Trypsin"/>
    <property type="match status" value="1"/>
</dbReference>
<sequence>MYAGGAAIEVAILRVIRHELYNVHDVTNDIALLKLNNSVGFNRNIQPICLPILSHLRTDTFVGSFLIVLGWGATRFRGPRATSLMEVAVRAMNNSECKRAFDKNNVTIYDTMLCAGSSIERRDACQGDSGGPLMLAAGSHQHYLVGIVSFGYKCGEPGYPGVYTRVTSYIKWIEDNMN</sequence>
<proteinExistence type="predicted"/>
<accession>A0AAV0W0I7</accession>
<reference evidence="3 4" key="1">
    <citation type="submission" date="2023-01" db="EMBL/GenBank/DDBJ databases">
        <authorList>
            <person name="Whitehead M."/>
        </authorList>
    </citation>
    <scope>NUCLEOTIDE SEQUENCE [LARGE SCALE GENOMIC DNA]</scope>
</reference>
<keyword evidence="4" id="KW-1185">Reference proteome</keyword>
<dbReference type="InterPro" id="IPR001254">
    <property type="entry name" value="Trypsin_dom"/>
</dbReference>
<keyword evidence="1" id="KW-1015">Disulfide bond</keyword>
<dbReference type="InterPro" id="IPR043504">
    <property type="entry name" value="Peptidase_S1_PA_chymotrypsin"/>
</dbReference>
<dbReference type="GO" id="GO:0004252">
    <property type="term" value="F:serine-type endopeptidase activity"/>
    <property type="evidence" value="ECO:0007669"/>
    <property type="project" value="InterPro"/>
</dbReference>
<dbReference type="Gene3D" id="2.40.10.10">
    <property type="entry name" value="Trypsin-like serine proteases"/>
    <property type="match status" value="1"/>
</dbReference>
<dbReference type="Proteomes" id="UP001160148">
    <property type="component" value="Unassembled WGS sequence"/>
</dbReference>
<dbReference type="InterPro" id="IPR009003">
    <property type="entry name" value="Peptidase_S1_PA"/>
</dbReference>
<evidence type="ECO:0000313" key="3">
    <source>
        <dbReference type="EMBL" id="CAI6349515.1"/>
    </source>
</evidence>
<evidence type="ECO:0000313" key="4">
    <source>
        <dbReference type="Proteomes" id="UP001160148"/>
    </source>
</evidence>
<dbReference type="InterPro" id="IPR001314">
    <property type="entry name" value="Peptidase_S1A"/>
</dbReference>
<name>A0AAV0W0I7_9HEMI</name>
<organism evidence="3 4">
    <name type="scientific">Macrosiphum euphorbiae</name>
    <name type="common">potato aphid</name>
    <dbReference type="NCBI Taxonomy" id="13131"/>
    <lineage>
        <taxon>Eukaryota</taxon>
        <taxon>Metazoa</taxon>
        <taxon>Ecdysozoa</taxon>
        <taxon>Arthropoda</taxon>
        <taxon>Hexapoda</taxon>
        <taxon>Insecta</taxon>
        <taxon>Pterygota</taxon>
        <taxon>Neoptera</taxon>
        <taxon>Paraneoptera</taxon>
        <taxon>Hemiptera</taxon>
        <taxon>Sternorrhyncha</taxon>
        <taxon>Aphidomorpha</taxon>
        <taxon>Aphidoidea</taxon>
        <taxon>Aphididae</taxon>
        <taxon>Macrosiphini</taxon>
        <taxon>Macrosiphum</taxon>
    </lineage>
</organism>